<reference evidence="2" key="1">
    <citation type="submission" date="2022-10" db="EMBL/GenBank/DDBJ databases">
        <title>Whole genome sequencing of three plant growth promoting bacteria isolated from Vachellia tortilis subsp. raddiana in Morocco.</title>
        <authorList>
            <person name="Hnini M."/>
            <person name="Zouagui R."/>
            <person name="Zouagui H."/>
            <person name="Chemao Elfihri M.-W."/>
            <person name="Ibrahimi A."/>
            <person name="Sbabou L."/>
            <person name="Aurag J."/>
        </authorList>
    </citation>
    <scope>NUCLEOTIDE SEQUENCE</scope>
    <source>
        <strain evidence="2">LMR678</strain>
    </source>
</reference>
<organism evidence="2 3">
    <name type="scientific">Sinorhizobium psoraleae</name>
    <dbReference type="NCBI Taxonomy" id="520838"/>
    <lineage>
        <taxon>Bacteria</taxon>
        <taxon>Pseudomonadati</taxon>
        <taxon>Pseudomonadota</taxon>
        <taxon>Alphaproteobacteria</taxon>
        <taxon>Hyphomicrobiales</taxon>
        <taxon>Rhizobiaceae</taxon>
        <taxon>Sinorhizobium/Ensifer group</taxon>
        <taxon>Sinorhizobium</taxon>
    </lineage>
</organism>
<proteinExistence type="predicted"/>
<gene>
    <name evidence="2" type="ORF">O3W52_04630</name>
</gene>
<keyword evidence="3" id="KW-1185">Reference proteome</keyword>
<evidence type="ECO:0000313" key="3">
    <source>
        <dbReference type="Proteomes" id="UP001079430"/>
    </source>
</evidence>
<dbReference type="Proteomes" id="UP001079430">
    <property type="component" value="Unassembled WGS sequence"/>
</dbReference>
<name>A0ABT4KBZ2_9HYPH</name>
<evidence type="ECO:0000313" key="2">
    <source>
        <dbReference type="EMBL" id="MCZ4089369.1"/>
    </source>
</evidence>
<dbReference type="EMBL" id="JAPVOI010000004">
    <property type="protein sequence ID" value="MCZ4089369.1"/>
    <property type="molecule type" value="Genomic_DNA"/>
</dbReference>
<comment type="caution">
    <text evidence="2">The sequence shown here is derived from an EMBL/GenBank/DDBJ whole genome shotgun (WGS) entry which is preliminary data.</text>
</comment>
<sequence>MEDDGWLRVRFPGAQYPVLINPDAVEQVTPAPKEKPQRLPKKFYDKPT</sequence>
<feature type="region of interest" description="Disordered" evidence="1">
    <location>
        <begin position="27"/>
        <end position="48"/>
    </location>
</feature>
<evidence type="ECO:0000256" key="1">
    <source>
        <dbReference type="SAM" id="MobiDB-lite"/>
    </source>
</evidence>
<feature type="compositionally biased region" description="Basic and acidic residues" evidence="1">
    <location>
        <begin position="32"/>
        <end position="48"/>
    </location>
</feature>
<accession>A0ABT4KBZ2</accession>
<protein>
    <submittedName>
        <fullName evidence="2">Uncharacterized protein</fullName>
    </submittedName>
</protein>